<evidence type="ECO:0000313" key="1">
    <source>
        <dbReference type="EMBL" id="SDE13210.1"/>
    </source>
</evidence>
<evidence type="ECO:0000313" key="2">
    <source>
        <dbReference type="Proteomes" id="UP000182744"/>
    </source>
</evidence>
<protein>
    <submittedName>
        <fullName evidence="1">Uncharacterized protein</fullName>
    </submittedName>
</protein>
<dbReference type="EMBL" id="FNAU01000002">
    <property type="protein sequence ID" value="SDE13210.1"/>
    <property type="molecule type" value="Genomic_DNA"/>
</dbReference>
<reference evidence="2" key="1">
    <citation type="submission" date="2016-10" db="EMBL/GenBank/DDBJ databases">
        <authorList>
            <person name="Varghese N."/>
        </authorList>
    </citation>
    <scope>NUCLEOTIDE SEQUENCE [LARGE SCALE GENOMIC DNA]</scope>
    <source>
        <strain evidence="2">DSM 20639</strain>
    </source>
</reference>
<dbReference type="Proteomes" id="UP000182744">
    <property type="component" value="Unassembled WGS sequence"/>
</dbReference>
<proteinExistence type="predicted"/>
<sequence length="57" mass="6601">MALTGDTGERPMWWHGERSRTCYRARQELHERRKTAHMEGAQTCLYAALETVPIAAR</sequence>
<organism evidence="1 2">
    <name type="scientific">Actinobaculum suis</name>
    <dbReference type="NCBI Taxonomy" id="1657"/>
    <lineage>
        <taxon>Bacteria</taxon>
        <taxon>Bacillati</taxon>
        <taxon>Actinomycetota</taxon>
        <taxon>Actinomycetes</taxon>
        <taxon>Actinomycetales</taxon>
        <taxon>Actinomycetaceae</taxon>
        <taxon>Actinobaculum</taxon>
    </lineage>
</organism>
<keyword evidence="2" id="KW-1185">Reference proteome</keyword>
<name>A0A1G7AEL9_9ACTO</name>
<accession>A0A1G7AEL9</accession>
<dbReference type="AlphaFoldDB" id="A0A1G7AEL9"/>
<gene>
    <name evidence="1" type="ORF">SAMN05421878_102190</name>
</gene>